<accession>A0A2P6VMM3</accession>
<dbReference type="GO" id="GO:0004527">
    <property type="term" value="F:exonuclease activity"/>
    <property type="evidence" value="ECO:0007669"/>
    <property type="project" value="UniProtKB-KW"/>
</dbReference>
<feature type="compositionally biased region" description="Gly residues" evidence="11">
    <location>
        <begin position="68"/>
        <end position="78"/>
    </location>
</feature>
<keyword evidence="6" id="KW-0227">DNA damage</keyword>
<comment type="subcellular location">
    <subcellularLocation>
        <location evidence="3">Nucleus</location>
        <location evidence="3">PML body</location>
    </subcellularLocation>
</comment>
<dbReference type="PANTHER" id="PTHR15822">
    <property type="entry name" value="TRAF AND TNF RECEPTOR-ASSOCIATED PROTEIN"/>
    <property type="match status" value="1"/>
</dbReference>
<feature type="compositionally biased region" description="Low complexity" evidence="11">
    <location>
        <begin position="57"/>
        <end position="67"/>
    </location>
</feature>
<feature type="transmembrane region" description="Helical" evidence="12">
    <location>
        <begin position="718"/>
        <end position="737"/>
    </location>
</feature>
<keyword evidence="15" id="KW-1185">Reference proteome</keyword>
<dbReference type="Proteomes" id="UP000239649">
    <property type="component" value="Unassembled WGS sequence"/>
</dbReference>
<feature type="compositionally biased region" description="Low complexity" evidence="11">
    <location>
        <begin position="145"/>
        <end position="169"/>
    </location>
</feature>
<dbReference type="OrthoDB" id="9975959at2759"/>
<keyword evidence="14" id="KW-0269">Exonuclease</keyword>
<gene>
    <name evidence="14" type="ORF">C2E20_1562</name>
</gene>
<dbReference type="STRING" id="554055.A0A2P6VMM3"/>
<dbReference type="GO" id="GO:0003697">
    <property type="term" value="F:single-stranded DNA binding"/>
    <property type="evidence" value="ECO:0007669"/>
    <property type="project" value="TreeGrafter"/>
</dbReference>
<evidence type="ECO:0000256" key="12">
    <source>
        <dbReference type="SAM" id="Phobius"/>
    </source>
</evidence>
<feature type="compositionally biased region" description="Pro residues" evidence="11">
    <location>
        <begin position="546"/>
        <end position="558"/>
    </location>
</feature>
<feature type="compositionally biased region" description="Low complexity" evidence="11">
    <location>
        <begin position="518"/>
        <end position="532"/>
    </location>
</feature>
<dbReference type="InterPro" id="IPR036691">
    <property type="entry name" value="Endo/exonu/phosph_ase_sf"/>
</dbReference>
<proteinExistence type="predicted"/>
<evidence type="ECO:0000256" key="1">
    <source>
        <dbReference type="ARBA" id="ARBA00001936"/>
    </source>
</evidence>
<evidence type="ECO:0000313" key="15">
    <source>
        <dbReference type="Proteomes" id="UP000239649"/>
    </source>
</evidence>
<sequence length="760" mass="80822">MGAGDFVDLTTSPDEAPPPRKRARSPAPDVDLAAADEEEEARRRIMAHARRMNQERGMAGAADALAAGGSGGGGGSGGPPAAAPPPAPVAAEPLVTPGANALLAQLHAERMARQVARQQQQQQESAGICVPVQQLGALQLHGSQQRRQQQQAQPRQPQQQQQATPRQAQGEARLTLLTWNVWFREDIHVEARMAAIGGVIAARRPTFVCLQEVTPHIYHLFQRSPWWPAYYASNCPAGAPYFTTLLALRDAVQGAAGSFAEIPYENSIMGRDLKTVAGKVGGHSVRVATTHLESPTGWQPDQQHRQQRQAQLQHAAVLLELAREDDVLLAGDMNWGPDDGQPPLPGGWCDAWLHLHGGAGEQEGMTYDNRQNAMLHKKGGRALRRRLDRVFCRLRCWRLAGLELVGRQPLPGLQFEGRPVLPSDHFGLLLELHPSSKAGGPQLAQAAGLPTVFVEKAARLKMGGNPFAKEGKQDLLAGGSDALRSDDPDWQNQNEEQEPARSAALPAGELAEAAGALEGAPGAAQAPEQLQQQRGAAPVAAYGAQLPPPPPLVPAPLPPGAVSGTLYGDGSSADGRPYYPSAPGASGAWGSGSYEAAAAAAPPQPGFPPTAPGYPLPAAGSMGMYGISSDYQYGAGAGAPPQAAPAWTNSYPTDQQLAYTLALEQAGGAPPRQKLACGGLGEQWSLFLIGIFLWPLWYVACVWYCASKKQQADPRYRTPFILNCVASTVFTVIWVAVVVRNTGTWMSDCGTDAGGNWYCW</sequence>
<dbReference type="SUPFAM" id="SSF56219">
    <property type="entry name" value="DNase I-like"/>
    <property type="match status" value="1"/>
</dbReference>
<feature type="region of interest" description="Disordered" evidence="11">
    <location>
        <begin position="478"/>
        <end position="502"/>
    </location>
</feature>
<dbReference type="EMBL" id="LHPF02000002">
    <property type="protein sequence ID" value="PSC75333.1"/>
    <property type="molecule type" value="Genomic_DNA"/>
</dbReference>
<dbReference type="GO" id="GO:0006302">
    <property type="term" value="P:double-strand break repair"/>
    <property type="evidence" value="ECO:0007669"/>
    <property type="project" value="TreeGrafter"/>
</dbReference>
<dbReference type="InterPro" id="IPR005135">
    <property type="entry name" value="Endo/exonuclease/phosphatase"/>
</dbReference>
<comment type="cofactor">
    <cofactor evidence="2">
        <name>Mg(2+)</name>
        <dbReference type="ChEBI" id="CHEBI:18420"/>
    </cofactor>
</comment>
<dbReference type="AlphaFoldDB" id="A0A2P6VMM3"/>
<organism evidence="14 15">
    <name type="scientific">Micractinium conductrix</name>
    <dbReference type="NCBI Taxonomy" id="554055"/>
    <lineage>
        <taxon>Eukaryota</taxon>
        <taxon>Viridiplantae</taxon>
        <taxon>Chlorophyta</taxon>
        <taxon>core chlorophytes</taxon>
        <taxon>Trebouxiophyceae</taxon>
        <taxon>Chlorellales</taxon>
        <taxon>Chlorellaceae</taxon>
        <taxon>Chlorella clade</taxon>
        <taxon>Micractinium</taxon>
    </lineage>
</organism>
<feature type="region of interest" description="Disordered" evidence="11">
    <location>
        <begin position="1"/>
        <end position="93"/>
    </location>
</feature>
<feature type="region of interest" description="Disordered" evidence="11">
    <location>
        <begin position="140"/>
        <end position="169"/>
    </location>
</feature>
<evidence type="ECO:0000256" key="8">
    <source>
        <dbReference type="ARBA" id="ARBA00022842"/>
    </source>
</evidence>
<evidence type="ECO:0000256" key="4">
    <source>
        <dbReference type="ARBA" id="ARBA00022722"/>
    </source>
</evidence>
<evidence type="ECO:0000256" key="6">
    <source>
        <dbReference type="ARBA" id="ARBA00022763"/>
    </source>
</evidence>
<keyword evidence="12" id="KW-0472">Membrane</keyword>
<evidence type="ECO:0000256" key="7">
    <source>
        <dbReference type="ARBA" id="ARBA00022801"/>
    </source>
</evidence>
<evidence type="ECO:0000256" key="3">
    <source>
        <dbReference type="ARBA" id="ARBA00004322"/>
    </source>
</evidence>
<feature type="transmembrane region" description="Helical" evidence="12">
    <location>
        <begin position="684"/>
        <end position="706"/>
    </location>
</feature>
<keyword evidence="12" id="KW-1133">Transmembrane helix</keyword>
<keyword evidence="9" id="KW-0234">DNA repair</keyword>
<dbReference type="GO" id="GO:0005737">
    <property type="term" value="C:cytoplasm"/>
    <property type="evidence" value="ECO:0007669"/>
    <property type="project" value="TreeGrafter"/>
</dbReference>
<keyword evidence="12" id="KW-0812">Transmembrane</keyword>
<name>A0A2P6VMM3_9CHLO</name>
<keyword evidence="7" id="KW-0378">Hydrolase</keyword>
<evidence type="ECO:0000256" key="11">
    <source>
        <dbReference type="SAM" id="MobiDB-lite"/>
    </source>
</evidence>
<dbReference type="PANTHER" id="PTHR15822:SF4">
    <property type="entry name" value="TYROSYL-DNA PHOSPHODIESTERASE 2"/>
    <property type="match status" value="1"/>
</dbReference>
<keyword evidence="8" id="KW-0460">Magnesium</keyword>
<reference evidence="14 15" key="1">
    <citation type="journal article" date="2018" name="Plant J.">
        <title>Genome sequences of Chlorella sorokiniana UTEX 1602 and Micractinium conductrix SAG 241.80: implications to maltose excretion by a green alga.</title>
        <authorList>
            <person name="Arriola M.B."/>
            <person name="Velmurugan N."/>
            <person name="Zhang Y."/>
            <person name="Plunkett M.H."/>
            <person name="Hondzo H."/>
            <person name="Barney B.M."/>
        </authorList>
    </citation>
    <scope>NUCLEOTIDE SEQUENCE [LARGE SCALE GENOMIC DNA]</scope>
    <source>
        <strain evidence="14 15">SAG 241.80</strain>
    </source>
</reference>
<dbReference type="CDD" id="cd09080">
    <property type="entry name" value="TDP2"/>
    <property type="match status" value="1"/>
</dbReference>
<keyword evidence="14" id="KW-0255">Endonuclease</keyword>
<evidence type="ECO:0000256" key="10">
    <source>
        <dbReference type="ARBA" id="ARBA00023242"/>
    </source>
</evidence>
<keyword evidence="5" id="KW-0479">Metal-binding</keyword>
<evidence type="ECO:0000256" key="9">
    <source>
        <dbReference type="ARBA" id="ARBA00023204"/>
    </source>
</evidence>
<feature type="domain" description="Endonuclease/exonuclease/phosphatase" evidence="13">
    <location>
        <begin position="177"/>
        <end position="425"/>
    </location>
</feature>
<dbReference type="InterPro" id="IPR051547">
    <property type="entry name" value="TDP2-like"/>
</dbReference>
<evidence type="ECO:0000256" key="5">
    <source>
        <dbReference type="ARBA" id="ARBA00022723"/>
    </source>
</evidence>
<dbReference type="GO" id="GO:0070260">
    <property type="term" value="F:5'-tyrosyl-DNA phosphodiesterase activity"/>
    <property type="evidence" value="ECO:0007669"/>
    <property type="project" value="TreeGrafter"/>
</dbReference>
<comment type="caution">
    <text evidence="14">The sequence shown here is derived from an EMBL/GenBank/DDBJ whole genome shotgun (WGS) entry which is preliminary data.</text>
</comment>
<protein>
    <submittedName>
        <fullName evidence="14">Endonuclease exonuclease phosphatase family isoform A</fullName>
    </submittedName>
</protein>
<feature type="region of interest" description="Disordered" evidence="11">
    <location>
        <begin position="518"/>
        <end position="558"/>
    </location>
</feature>
<dbReference type="GO" id="GO:0046872">
    <property type="term" value="F:metal ion binding"/>
    <property type="evidence" value="ECO:0007669"/>
    <property type="project" value="UniProtKB-KW"/>
</dbReference>
<keyword evidence="4" id="KW-0540">Nuclease</keyword>
<dbReference type="GO" id="GO:0004519">
    <property type="term" value="F:endonuclease activity"/>
    <property type="evidence" value="ECO:0007669"/>
    <property type="project" value="UniProtKB-KW"/>
</dbReference>
<evidence type="ECO:0000259" key="13">
    <source>
        <dbReference type="Pfam" id="PF03372"/>
    </source>
</evidence>
<comment type="cofactor">
    <cofactor evidence="1">
        <name>Mn(2+)</name>
        <dbReference type="ChEBI" id="CHEBI:29035"/>
    </cofactor>
</comment>
<evidence type="ECO:0000313" key="14">
    <source>
        <dbReference type="EMBL" id="PSC75333.1"/>
    </source>
</evidence>
<keyword evidence="10" id="KW-0539">Nucleus</keyword>
<evidence type="ECO:0000256" key="2">
    <source>
        <dbReference type="ARBA" id="ARBA00001946"/>
    </source>
</evidence>
<dbReference type="Pfam" id="PF03372">
    <property type="entry name" value="Exo_endo_phos"/>
    <property type="match status" value="1"/>
</dbReference>
<dbReference type="Gene3D" id="3.60.10.10">
    <property type="entry name" value="Endonuclease/exonuclease/phosphatase"/>
    <property type="match status" value="1"/>
</dbReference>